<comment type="similarity">
    <text evidence="4">Belongs to the CDS family.</text>
</comment>
<keyword evidence="8 16" id="KW-0812">Transmembrane</keyword>
<keyword evidence="18" id="KW-1185">Reference proteome</keyword>
<evidence type="ECO:0000256" key="5">
    <source>
        <dbReference type="ARBA" id="ARBA00012487"/>
    </source>
</evidence>
<keyword evidence="13" id="KW-0594">Phospholipid biosynthesis</keyword>
<evidence type="ECO:0000256" key="16">
    <source>
        <dbReference type="SAM" id="Phobius"/>
    </source>
</evidence>
<dbReference type="GO" id="GO:0004605">
    <property type="term" value="F:phosphatidate cytidylyltransferase activity"/>
    <property type="evidence" value="ECO:0007669"/>
    <property type="project" value="UniProtKB-EC"/>
</dbReference>
<comment type="pathway">
    <text evidence="3">Lipid metabolism.</text>
</comment>
<dbReference type="InterPro" id="IPR016720">
    <property type="entry name" value="PC_Trfase_euk"/>
</dbReference>
<keyword evidence="9" id="KW-0548">Nucleotidyltransferase</keyword>
<feature type="region of interest" description="Disordered" evidence="15">
    <location>
        <begin position="1"/>
        <end position="60"/>
    </location>
</feature>
<evidence type="ECO:0000256" key="7">
    <source>
        <dbReference type="ARBA" id="ARBA00022679"/>
    </source>
</evidence>
<evidence type="ECO:0000256" key="4">
    <source>
        <dbReference type="ARBA" id="ARBA00010185"/>
    </source>
</evidence>
<keyword evidence="7" id="KW-0808">Transferase</keyword>
<reference evidence="17" key="2">
    <citation type="submission" date="2025-08" db="UniProtKB">
        <authorList>
            <consortium name="Ensembl"/>
        </authorList>
    </citation>
    <scope>IDENTIFICATION</scope>
</reference>
<evidence type="ECO:0000256" key="12">
    <source>
        <dbReference type="ARBA" id="ARBA00023136"/>
    </source>
</evidence>
<comment type="subcellular location">
    <subcellularLocation>
        <location evidence="1">Membrane</location>
        <topology evidence="1">Multi-pass membrane protein</topology>
    </subcellularLocation>
</comment>
<protein>
    <recommendedName>
        <fullName evidence="5">phosphatidate cytidylyltransferase</fullName>
        <ecNumber evidence="5">2.7.7.41</ecNumber>
    </recommendedName>
</protein>
<accession>A0AAX7TXP9</accession>
<feature type="transmembrane region" description="Helical" evidence="16">
    <location>
        <begin position="85"/>
        <end position="110"/>
    </location>
</feature>
<name>A0AAX7TXP9_ASTCA</name>
<evidence type="ECO:0000256" key="15">
    <source>
        <dbReference type="SAM" id="MobiDB-lite"/>
    </source>
</evidence>
<evidence type="ECO:0000256" key="2">
    <source>
        <dbReference type="ARBA" id="ARBA00005119"/>
    </source>
</evidence>
<keyword evidence="11" id="KW-0443">Lipid metabolism</keyword>
<proteinExistence type="inferred from homology"/>
<evidence type="ECO:0000256" key="13">
    <source>
        <dbReference type="ARBA" id="ARBA00023209"/>
    </source>
</evidence>
<dbReference type="GeneTree" id="ENSGT00940000158223"/>
<dbReference type="AlphaFoldDB" id="A0AAX7TXP9"/>
<keyword evidence="10 16" id="KW-1133">Transmembrane helix</keyword>
<evidence type="ECO:0000256" key="3">
    <source>
        <dbReference type="ARBA" id="ARBA00005189"/>
    </source>
</evidence>
<keyword evidence="14" id="KW-1208">Phospholipid metabolism</keyword>
<evidence type="ECO:0000256" key="8">
    <source>
        <dbReference type="ARBA" id="ARBA00022692"/>
    </source>
</evidence>
<comment type="pathway">
    <text evidence="2">Phospholipid metabolism; CDP-diacylglycerol biosynthesis; CDP-diacylglycerol from sn-glycerol 3-phosphate: step 3/3.</text>
</comment>
<organism evidence="17 18">
    <name type="scientific">Astatotilapia calliptera</name>
    <name type="common">Eastern happy</name>
    <name type="synonym">Chromis callipterus</name>
    <dbReference type="NCBI Taxonomy" id="8154"/>
    <lineage>
        <taxon>Eukaryota</taxon>
        <taxon>Metazoa</taxon>
        <taxon>Chordata</taxon>
        <taxon>Craniata</taxon>
        <taxon>Vertebrata</taxon>
        <taxon>Euteleostomi</taxon>
        <taxon>Actinopterygii</taxon>
        <taxon>Neopterygii</taxon>
        <taxon>Teleostei</taxon>
        <taxon>Neoteleostei</taxon>
        <taxon>Acanthomorphata</taxon>
        <taxon>Ovalentaria</taxon>
        <taxon>Cichlomorphae</taxon>
        <taxon>Cichliformes</taxon>
        <taxon>Cichlidae</taxon>
        <taxon>African cichlids</taxon>
        <taxon>Pseudocrenilabrinae</taxon>
        <taxon>Haplochromini</taxon>
        <taxon>Astatotilapia</taxon>
    </lineage>
</organism>
<keyword evidence="12 16" id="KW-0472">Membrane</keyword>
<dbReference type="GO" id="GO:0005789">
    <property type="term" value="C:endoplasmic reticulum membrane"/>
    <property type="evidence" value="ECO:0007669"/>
    <property type="project" value="TreeGrafter"/>
</dbReference>
<reference evidence="17" key="3">
    <citation type="submission" date="2025-09" db="UniProtKB">
        <authorList>
            <consortium name="Ensembl"/>
        </authorList>
    </citation>
    <scope>IDENTIFICATION</scope>
</reference>
<evidence type="ECO:0000256" key="10">
    <source>
        <dbReference type="ARBA" id="ARBA00022989"/>
    </source>
</evidence>
<evidence type="ECO:0000256" key="9">
    <source>
        <dbReference type="ARBA" id="ARBA00022695"/>
    </source>
</evidence>
<feature type="compositionally biased region" description="Basic and acidic residues" evidence="15">
    <location>
        <begin position="20"/>
        <end position="31"/>
    </location>
</feature>
<reference evidence="17" key="1">
    <citation type="submission" date="2018-05" db="EMBL/GenBank/DDBJ databases">
        <authorList>
            <person name="Datahose"/>
        </authorList>
    </citation>
    <scope>NUCLEOTIDE SEQUENCE</scope>
</reference>
<evidence type="ECO:0000256" key="14">
    <source>
        <dbReference type="ARBA" id="ARBA00023264"/>
    </source>
</evidence>
<sequence length="182" mass="20184">MTELRKRGGGGADPDSADNISDKEADGDDRLGLAGDAEGECDGDSKADTPDYPLSTADTDNTPECLNKALEGLPPRWKNYWIRGVLSLAMISGFFLIIYMGPIALILVVMSVQIKCFQEIITIGYRVYHSYDLPWFRTLSCLEGDSTCALTCFGNKQKNNNSRILKFTDCHVRSIFNLLFLI</sequence>
<evidence type="ECO:0000313" key="18">
    <source>
        <dbReference type="Proteomes" id="UP000265100"/>
    </source>
</evidence>
<dbReference type="GO" id="GO:0008654">
    <property type="term" value="P:phospholipid biosynthetic process"/>
    <property type="evidence" value="ECO:0007669"/>
    <property type="project" value="UniProtKB-KW"/>
</dbReference>
<dbReference type="EC" id="2.7.7.41" evidence="5"/>
<keyword evidence="6" id="KW-0444">Lipid biosynthesis</keyword>
<evidence type="ECO:0000256" key="11">
    <source>
        <dbReference type="ARBA" id="ARBA00023098"/>
    </source>
</evidence>
<evidence type="ECO:0000313" key="17">
    <source>
        <dbReference type="Ensembl" id="ENSACLP00000058206.1"/>
    </source>
</evidence>
<gene>
    <name evidence="17" type="primary">CDS1</name>
</gene>
<dbReference type="Proteomes" id="UP000265100">
    <property type="component" value="Chromosome 12"/>
</dbReference>
<evidence type="ECO:0000256" key="6">
    <source>
        <dbReference type="ARBA" id="ARBA00022516"/>
    </source>
</evidence>
<dbReference type="Pfam" id="PF01148">
    <property type="entry name" value="CTP_transf_1"/>
    <property type="match status" value="1"/>
</dbReference>
<evidence type="ECO:0000256" key="1">
    <source>
        <dbReference type="ARBA" id="ARBA00004141"/>
    </source>
</evidence>
<dbReference type="Ensembl" id="ENSACLT00000091049.1">
    <property type="protein sequence ID" value="ENSACLP00000058206.1"/>
    <property type="gene ID" value="ENSACLG00000002480.2"/>
</dbReference>
<dbReference type="PANTHER" id="PTHR13773">
    <property type="entry name" value="PHOSPHATIDATE CYTIDYLYLTRANSFERASE"/>
    <property type="match status" value="1"/>
</dbReference>
<dbReference type="PANTHER" id="PTHR13773:SF16">
    <property type="entry name" value="PHOSPHATIDATE CYTIDYLYLTRANSFERASE 1"/>
    <property type="match status" value="1"/>
</dbReference>